<dbReference type="EMBL" id="MBDO02000270">
    <property type="protein sequence ID" value="RLN58253.1"/>
    <property type="molecule type" value="Genomic_DNA"/>
</dbReference>
<evidence type="ECO:0000313" key="1">
    <source>
        <dbReference type="EMBL" id="RLN58253.1"/>
    </source>
</evidence>
<dbReference type="InterPro" id="IPR013320">
    <property type="entry name" value="ConA-like_dom_sf"/>
</dbReference>
<dbReference type="AlphaFoldDB" id="A0A3F2RJ34"/>
<dbReference type="Pfam" id="PF13385">
    <property type="entry name" value="Laminin_G_3"/>
    <property type="match status" value="1"/>
</dbReference>
<gene>
    <name evidence="1" type="ORF">BBP00_00007095</name>
</gene>
<dbReference type="SUPFAM" id="SSF49899">
    <property type="entry name" value="Concanavalin A-like lectins/glucanases"/>
    <property type="match status" value="1"/>
</dbReference>
<protein>
    <recommendedName>
        <fullName evidence="3">LamG-like jellyroll fold domain-containing protein</fullName>
    </recommendedName>
</protein>
<dbReference type="Gene3D" id="2.60.120.200">
    <property type="match status" value="1"/>
</dbReference>
<proteinExistence type="predicted"/>
<dbReference type="Proteomes" id="UP000277300">
    <property type="component" value="Unassembled WGS sequence"/>
</dbReference>
<evidence type="ECO:0008006" key="3">
    <source>
        <dbReference type="Google" id="ProtNLM"/>
    </source>
</evidence>
<comment type="caution">
    <text evidence="1">The sequence shown here is derived from an EMBL/GenBank/DDBJ whole genome shotgun (WGS) entry which is preliminary data.</text>
</comment>
<organism evidence="1 2">
    <name type="scientific">Phytophthora kernoviae</name>
    <dbReference type="NCBI Taxonomy" id="325452"/>
    <lineage>
        <taxon>Eukaryota</taxon>
        <taxon>Sar</taxon>
        <taxon>Stramenopiles</taxon>
        <taxon>Oomycota</taxon>
        <taxon>Peronosporomycetes</taxon>
        <taxon>Peronosporales</taxon>
        <taxon>Peronosporaceae</taxon>
        <taxon>Phytophthora</taxon>
    </lineage>
</organism>
<name>A0A3F2RJ34_9STRA</name>
<dbReference type="OrthoDB" id="3219396at2759"/>
<reference evidence="1 2" key="1">
    <citation type="submission" date="2018-07" db="EMBL/GenBank/DDBJ databases">
        <title>Genome sequencing of oomycete isolates from Chile give support for New Zealand origin for Phytophthora kernoviae and make available the first Nothophytophthora sp. genome.</title>
        <authorList>
            <person name="Studholme D.J."/>
            <person name="Sanfuentes E."/>
            <person name="Panda P."/>
            <person name="Hill R."/>
            <person name="Sambles C."/>
            <person name="Grant M."/>
            <person name="Williams N.M."/>
            <person name="Mcdougal R.L."/>
        </authorList>
    </citation>
    <scope>NUCLEOTIDE SEQUENCE [LARGE SCALE GENOMIC DNA]</scope>
    <source>
        <strain evidence="1">Chile6</strain>
    </source>
</reference>
<sequence length="144" mass="16260">MNKWEQDVSLLQDFTSHDQVTWGVVASNLDMNRWYHLALTYDNSLQRQDVFLDGLKVRSETGALHPEWGFLSHEQVGTGCITAGSLDFPRPKYLGWYGFHGMIDEFRIWGEALCQDDIAELVHGCPIDQHVVMEAASGGHLGIL</sequence>
<evidence type="ECO:0000313" key="2">
    <source>
        <dbReference type="Proteomes" id="UP000277300"/>
    </source>
</evidence>
<accession>A0A3F2RJ34</accession>